<dbReference type="PANTHER" id="PTHR23050">
    <property type="entry name" value="CALCIUM BINDING PROTEIN"/>
    <property type="match status" value="1"/>
</dbReference>
<evidence type="ECO:0000313" key="5">
    <source>
        <dbReference type="EMBL" id="JAC84135.1"/>
    </source>
</evidence>
<dbReference type="EMBL" id="GBEZ01000777">
    <property type="protein sequence ID" value="JAC84135.1"/>
    <property type="molecule type" value="Transcribed_RNA"/>
</dbReference>
<dbReference type="Pfam" id="PF13202">
    <property type="entry name" value="EF-hand_5"/>
    <property type="match status" value="1"/>
</dbReference>
<dbReference type="PROSITE" id="PS00018">
    <property type="entry name" value="EF_HAND_1"/>
    <property type="match status" value="4"/>
</dbReference>
<dbReference type="InterPro" id="IPR002048">
    <property type="entry name" value="EF_hand_dom"/>
</dbReference>
<feature type="domain" description="EF-hand" evidence="4">
    <location>
        <begin position="190"/>
        <end position="225"/>
    </location>
</feature>
<protein>
    <submittedName>
        <fullName evidence="5">Calmodulin</fullName>
    </submittedName>
</protein>
<reference evidence="5" key="1">
    <citation type="submission" date="2014-05" db="EMBL/GenBank/DDBJ databases">
        <title>The transcriptome of the halophilic microalga Tetraselmis sp. GSL018 isolated from the Great Salt Lake, Utah.</title>
        <authorList>
            <person name="Jinkerson R.E."/>
            <person name="D'Adamo S."/>
            <person name="Posewitz M.C."/>
        </authorList>
    </citation>
    <scope>NUCLEOTIDE SEQUENCE</scope>
    <source>
        <strain evidence="5">GSL018</strain>
    </source>
</reference>
<dbReference type="CDD" id="cd00051">
    <property type="entry name" value="EFh"/>
    <property type="match status" value="1"/>
</dbReference>
<keyword evidence="1" id="KW-0677">Repeat</keyword>
<dbReference type="GO" id="GO:0005509">
    <property type="term" value="F:calcium ion binding"/>
    <property type="evidence" value="ECO:0007669"/>
    <property type="project" value="InterPro"/>
</dbReference>
<gene>
    <name evidence="5" type="ORF">TSPGSL018_1697</name>
</gene>
<feature type="domain" description="EF-hand" evidence="4">
    <location>
        <begin position="130"/>
        <end position="160"/>
    </location>
</feature>
<evidence type="ECO:0000256" key="1">
    <source>
        <dbReference type="ARBA" id="ARBA00022737"/>
    </source>
</evidence>
<dbReference type="InterPro" id="IPR011992">
    <property type="entry name" value="EF-hand-dom_pair"/>
</dbReference>
<evidence type="ECO:0000256" key="2">
    <source>
        <dbReference type="ARBA" id="ARBA00022837"/>
    </source>
</evidence>
<name>A0A061SMR0_9CHLO</name>
<dbReference type="SMART" id="SM00054">
    <property type="entry name" value="EFh"/>
    <property type="match status" value="4"/>
</dbReference>
<organism evidence="5">
    <name type="scientific">Tetraselmis sp. GSL018</name>
    <dbReference type="NCBI Taxonomy" id="582737"/>
    <lineage>
        <taxon>Eukaryota</taxon>
        <taxon>Viridiplantae</taxon>
        <taxon>Chlorophyta</taxon>
        <taxon>core chlorophytes</taxon>
        <taxon>Chlorodendrophyceae</taxon>
        <taxon>Chlorodendrales</taxon>
        <taxon>Chlorodendraceae</taxon>
        <taxon>Tetraselmis</taxon>
    </lineage>
</organism>
<dbReference type="Pfam" id="PF13499">
    <property type="entry name" value="EF-hand_7"/>
    <property type="match status" value="1"/>
</dbReference>
<keyword evidence="2" id="KW-0106">Calcium</keyword>
<feature type="region of interest" description="Disordered" evidence="3">
    <location>
        <begin position="81"/>
        <end position="106"/>
    </location>
</feature>
<evidence type="ECO:0000256" key="3">
    <source>
        <dbReference type="SAM" id="MobiDB-lite"/>
    </source>
</evidence>
<evidence type="ECO:0000259" key="4">
    <source>
        <dbReference type="PROSITE" id="PS50222"/>
    </source>
</evidence>
<dbReference type="Gene3D" id="1.10.238.10">
    <property type="entry name" value="EF-hand"/>
    <property type="match status" value="3"/>
</dbReference>
<feature type="domain" description="EF-hand" evidence="4">
    <location>
        <begin position="226"/>
        <end position="261"/>
    </location>
</feature>
<dbReference type="InterPro" id="IPR018247">
    <property type="entry name" value="EF_Hand_1_Ca_BS"/>
</dbReference>
<dbReference type="AlphaFoldDB" id="A0A061SMR0"/>
<feature type="domain" description="EF-hand" evidence="4">
    <location>
        <begin position="297"/>
        <end position="330"/>
    </location>
</feature>
<sequence>MGCACSTRAGSVAQPANQTSPPAPDGAAALVQKPGADALQPKGKGVEDPDDGSVRLPTPDPIFSNDRQSIESSIAPAKEFVGKADPIQQSLQKMKHSGKGSTREERQEAAAQATRNFFQQSTGIIPRCFAEAVIAIYDTNGDGMISTQELVSLAKDLQVLPETLWKALVKDEGVDRVSKDDLLRWFYNDHSFSQLKNMFERFDTNRDGYVDVKEVPHILRICAESISDENVEVAMKKMDTDGDNRVSFQEFCRWFNDDCKLVTFRSFFSLYAQHGKHGDFLDINNVKQMLLAMGADLDVTPAERVMDEIDSNKNGMVELDEFITWAVRSV</sequence>
<dbReference type="FunFam" id="1.10.238.10:FF:000003">
    <property type="entry name" value="Calmodulin A"/>
    <property type="match status" value="1"/>
</dbReference>
<accession>A0A061SMR0</accession>
<feature type="region of interest" description="Disordered" evidence="3">
    <location>
        <begin position="1"/>
        <end position="67"/>
    </location>
</feature>
<proteinExistence type="predicted"/>
<dbReference type="PROSITE" id="PS50222">
    <property type="entry name" value="EF_HAND_2"/>
    <property type="match status" value="4"/>
</dbReference>
<dbReference type="SUPFAM" id="SSF47473">
    <property type="entry name" value="EF-hand"/>
    <property type="match status" value="2"/>
</dbReference>
<dbReference type="InterPro" id="IPR050145">
    <property type="entry name" value="Centrin_CML-like"/>
</dbReference>